<comment type="cofactor">
    <cofactor evidence="15">
        <name>Cu cation</name>
        <dbReference type="ChEBI" id="CHEBI:23378"/>
    </cofactor>
    <text evidence="15">Binds a copper A center.</text>
</comment>
<protein>
    <recommendedName>
        <fullName evidence="3 15">Cytochrome c oxidase subunit 2</fullName>
    </recommendedName>
</protein>
<dbReference type="PRINTS" id="PR01166">
    <property type="entry name" value="CYCOXIDASEII"/>
</dbReference>
<evidence type="ECO:0000256" key="6">
    <source>
        <dbReference type="ARBA" id="ARBA00022692"/>
    </source>
</evidence>
<evidence type="ECO:0000313" key="19">
    <source>
        <dbReference type="EMBL" id="ABJ91105.1"/>
    </source>
</evidence>
<evidence type="ECO:0000256" key="5">
    <source>
        <dbReference type="ARBA" id="ARBA00022660"/>
    </source>
</evidence>
<dbReference type="InterPro" id="IPR011759">
    <property type="entry name" value="Cyt_c_oxidase_su2_TM_dom"/>
</dbReference>
<dbReference type="GeneID" id="8457913"/>
<keyword evidence="9" id="KW-1278">Translocase</keyword>
<feature type="transmembrane region" description="Helical" evidence="16">
    <location>
        <begin position="28"/>
        <end position="53"/>
    </location>
</feature>
<dbReference type="AlphaFoldDB" id="C9V3M8"/>
<evidence type="ECO:0000256" key="10">
    <source>
        <dbReference type="ARBA" id="ARBA00022982"/>
    </source>
</evidence>
<keyword evidence="8" id="KW-0460">Magnesium</keyword>
<dbReference type="PROSITE" id="PS50999">
    <property type="entry name" value="COX2_TM"/>
    <property type="match status" value="1"/>
</dbReference>
<dbReference type="GO" id="GO:0004129">
    <property type="term" value="F:cytochrome-c oxidase activity"/>
    <property type="evidence" value="ECO:0007669"/>
    <property type="project" value="UniProtKB-EC"/>
</dbReference>
<dbReference type="InterPro" id="IPR036257">
    <property type="entry name" value="Cyt_c_oxidase_su2_TM_sf"/>
</dbReference>
<dbReference type="Gene3D" id="2.60.40.420">
    <property type="entry name" value="Cupredoxins - blue copper proteins"/>
    <property type="match status" value="1"/>
</dbReference>
<evidence type="ECO:0000256" key="2">
    <source>
        <dbReference type="ARBA" id="ARBA00007866"/>
    </source>
</evidence>
<dbReference type="SUPFAM" id="SSF49503">
    <property type="entry name" value="Cupredoxins"/>
    <property type="match status" value="1"/>
</dbReference>
<organism evidence="19">
    <name type="scientific">Lucinella divaricata</name>
    <dbReference type="NCBI Taxonomy" id="406540"/>
    <lineage>
        <taxon>Eukaryota</taxon>
        <taxon>Metazoa</taxon>
        <taxon>Spiralia</taxon>
        <taxon>Lophotrochozoa</taxon>
        <taxon>Mollusca</taxon>
        <taxon>Bivalvia</taxon>
        <taxon>Autobranchia</taxon>
        <taxon>Heteroconchia</taxon>
        <taxon>Euheterodonta</taxon>
        <taxon>Imparidentia</taxon>
        <taxon>Lucinida</taxon>
        <taxon>Lucinoidea</taxon>
        <taxon>Lucinidae</taxon>
        <taxon>Lucinella</taxon>
    </lineage>
</organism>
<comment type="function">
    <text evidence="15">Component of the cytochrome c oxidase, the last enzyme in the mitochondrial electron transport chain which drives oxidative phosphorylation. The respiratory chain contains 3 multisubunit complexes succinate dehydrogenase (complex II, CII), ubiquinol-cytochrome c oxidoreductase (cytochrome b-c1 complex, complex III, CIII) and cytochrome c oxidase (complex IV, CIV), that cooperate to transfer electrons derived from NADH and succinate to molecular oxygen, creating an electrochemical gradient over the inner membrane that drives transmembrane transport and the ATP synthase. Cytochrome c oxidase is the component of the respiratory chain that catalyzes the reduction of oxygen to water. Electrons originating from reduced cytochrome c in the intermembrane space (IMS) are transferred via the dinuclear copper A center (CU(A)) of subunit 2 and heme A of subunit 1 to the active site in subunit 1, a binuclear center (BNC) formed by heme A3 and copper B (CU(B)). The BNC reduces molecular oxygen to 2 water molecules using 4 electrons from cytochrome c in the IMS and 4 protons from the mitochondrial matrix.</text>
</comment>
<evidence type="ECO:0000256" key="8">
    <source>
        <dbReference type="ARBA" id="ARBA00022842"/>
    </source>
</evidence>
<dbReference type="PANTHER" id="PTHR22888:SF9">
    <property type="entry name" value="CYTOCHROME C OXIDASE SUBUNIT 2"/>
    <property type="match status" value="1"/>
</dbReference>
<dbReference type="Gene3D" id="1.10.287.90">
    <property type="match status" value="1"/>
</dbReference>
<keyword evidence="15" id="KW-0999">Mitochondrion inner membrane</keyword>
<keyword evidence="5 15" id="KW-0679">Respiratory chain</keyword>
<dbReference type="PANTHER" id="PTHR22888">
    <property type="entry name" value="CYTOCHROME C OXIDASE, SUBUNIT II"/>
    <property type="match status" value="1"/>
</dbReference>
<feature type="domain" description="Cytochrome oxidase subunit II copper A binding" evidence="17">
    <location>
        <begin position="94"/>
        <end position="282"/>
    </location>
</feature>
<evidence type="ECO:0000256" key="7">
    <source>
        <dbReference type="ARBA" id="ARBA00022723"/>
    </source>
</evidence>
<dbReference type="GO" id="GO:0042773">
    <property type="term" value="P:ATP synthesis coupled electron transport"/>
    <property type="evidence" value="ECO:0007669"/>
    <property type="project" value="TreeGrafter"/>
</dbReference>
<evidence type="ECO:0000256" key="14">
    <source>
        <dbReference type="ARBA" id="ARBA00049512"/>
    </source>
</evidence>
<gene>
    <name evidence="19" type="primary">COX2</name>
</gene>
<dbReference type="InterPro" id="IPR045187">
    <property type="entry name" value="CcO_II"/>
</dbReference>
<keyword evidence="13 15" id="KW-0472">Membrane</keyword>
<dbReference type="InterPro" id="IPR001505">
    <property type="entry name" value="Copper_CuA"/>
</dbReference>
<evidence type="ECO:0000256" key="1">
    <source>
        <dbReference type="ARBA" id="ARBA00004141"/>
    </source>
</evidence>
<keyword evidence="4 15" id="KW-0813">Transport</keyword>
<feature type="domain" description="Cytochrome oxidase subunit II transmembrane region profile" evidence="18">
    <location>
        <begin position="3"/>
        <end position="93"/>
    </location>
</feature>
<dbReference type="SUPFAM" id="SSF81464">
    <property type="entry name" value="Cytochrome c oxidase subunit II-like, transmembrane region"/>
    <property type="match status" value="1"/>
</dbReference>
<proteinExistence type="inferred from homology"/>
<keyword evidence="10 15" id="KW-0249">Electron transport</keyword>
<keyword evidence="15 19" id="KW-0496">Mitochondrion</keyword>
<dbReference type="PROSITE" id="PS50857">
    <property type="entry name" value="COX2_CUA"/>
    <property type="match status" value="1"/>
</dbReference>
<keyword evidence="6 15" id="KW-0812">Transmembrane</keyword>
<dbReference type="InterPro" id="IPR002429">
    <property type="entry name" value="CcO_II-like_C"/>
</dbReference>
<feature type="transmembrane region" description="Helical" evidence="16">
    <location>
        <begin position="65"/>
        <end position="83"/>
    </location>
</feature>
<evidence type="ECO:0000256" key="13">
    <source>
        <dbReference type="ARBA" id="ARBA00023136"/>
    </source>
</evidence>
<keyword evidence="12 15" id="KW-0186">Copper</keyword>
<evidence type="ECO:0000256" key="4">
    <source>
        <dbReference type="ARBA" id="ARBA00022448"/>
    </source>
</evidence>
<evidence type="ECO:0000256" key="12">
    <source>
        <dbReference type="ARBA" id="ARBA00023008"/>
    </source>
</evidence>
<evidence type="ECO:0000256" key="16">
    <source>
        <dbReference type="SAM" id="Phobius"/>
    </source>
</evidence>
<dbReference type="Pfam" id="PF02790">
    <property type="entry name" value="COX2_TM"/>
    <property type="match status" value="1"/>
</dbReference>
<dbReference type="GO" id="GO:0005743">
    <property type="term" value="C:mitochondrial inner membrane"/>
    <property type="evidence" value="ECO:0007669"/>
    <property type="project" value="UniProtKB-SubCell"/>
</dbReference>
<comment type="catalytic activity">
    <reaction evidence="14">
        <text>4 Fe(II)-[cytochrome c] + O2 + 8 H(+)(in) = 4 Fe(III)-[cytochrome c] + 2 H2O + 4 H(+)(out)</text>
        <dbReference type="Rhea" id="RHEA:11436"/>
        <dbReference type="Rhea" id="RHEA-COMP:10350"/>
        <dbReference type="Rhea" id="RHEA-COMP:14399"/>
        <dbReference type="ChEBI" id="CHEBI:15377"/>
        <dbReference type="ChEBI" id="CHEBI:15378"/>
        <dbReference type="ChEBI" id="CHEBI:15379"/>
        <dbReference type="ChEBI" id="CHEBI:29033"/>
        <dbReference type="ChEBI" id="CHEBI:29034"/>
        <dbReference type="EC" id="7.1.1.9"/>
    </reaction>
    <physiologicalReaction direction="left-to-right" evidence="14">
        <dbReference type="Rhea" id="RHEA:11437"/>
    </physiologicalReaction>
</comment>
<evidence type="ECO:0000256" key="9">
    <source>
        <dbReference type="ARBA" id="ARBA00022967"/>
    </source>
</evidence>
<comment type="subcellular location">
    <subcellularLocation>
        <location evidence="1">Membrane</location>
        <topology evidence="1">Multi-pass membrane protein</topology>
    </subcellularLocation>
    <subcellularLocation>
        <location evidence="15">Mitochondrion inner membrane</location>
        <topology evidence="15">Multi-pass membrane protein</topology>
    </subcellularLocation>
</comment>
<name>C9V3M8_9BIVA</name>
<dbReference type="RefSeq" id="YP_003208292.1">
    <property type="nucleotide sequence ID" value="NC_013275.1"/>
</dbReference>
<reference evidence="19" key="1">
    <citation type="submission" date="2006-10" db="EMBL/GenBank/DDBJ databases">
        <title>The complete sequences and gene organization of the mitochondrial genomes of the heterodont bivalves Loripes lacteus and Lucinella divaricata.</title>
        <authorList>
            <person name="Dreyer H."/>
            <person name="Steiner G."/>
            <person name="Satler M."/>
        </authorList>
    </citation>
    <scope>NUCLEOTIDE SEQUENCE</scope>
</reference>
<evidence type="ECO:0000256" key="11">
    <source>
        <dbReference type="ARBA" id="ARBA00022989"/>
    </source>
</evidence>
<evidence type="ECO:0000259" key="17">
    <source>
        <dbReference type="PROSITE" id="PS50857"/>
    </source>
</evidence>
<dbReference type="CTD" id="4513"/>
<dbReference type="Pfam" id="PF00116">
    <property type="entry name" value="COX2"/>
    <property type="match status" value="1"/>
</dbReference>
<dbReference type="InterPro" id="IPR008972">
    <property type="entry name" value="Cupredoxin"/>
</dbReference>
<keyword evidence="7 15" id="KW-0479">Metal-binding</keyword>
<evidence type="ECO:0000256" key="3">
    <source>
        <dbReference type="ARBA" id="ARBA00015946"/>
    </source>
</evidence>
<geneLocation type="mitochondrion" evidence="19"/>
<dbReference type="EMBL" id="EF043342">
    <property type="protein sequence ID" value="ABJ91105.1"/>
    <property type="molecule type" value="Genomic_DNA"/>
</dbReference>
<sequence>MKLSYWNQLGFQDPGTYMTEKLVWYHDLTLMTMVGLSTGIMGFLASFYLVSYWNKSIKKNEKVEFWWTFLPAVWLLFLSYPSLRNLFEMERGKPVGLVVKVVGHQWYWSYEYVVRFFSTCMDHQRGYQAMSVWDKNEDGVRVGKPKKISKFRWGDLDYAWRSPKEASSMVPYSFEYDSFMVDEGSLSSGEYRLLEVDHRLVLPLSGVLLSVSSADVIHSWAVPAMGVKMDAVPGKHNILLLEPNRCGIFYGQCSELCGVNHSFMPIVLEVITNSCFERWVGYTDWFMKGRPSRGPHWSSIFVEKNSMIS</sequence>
<dbReference type="GO" id="GO:0005507">
    <property type="term" value="F:copper ion binding"/>
    <property type="evidence" value="ECO:0007669"/>
    <property type="project" value="InterPro"/>
</dbReference>
<comment type="similarity">
    <text evidence="2 15">Belongs to the cytochrome c oxidase subunit 2 family.</text>
</comment>
<dbReference type="PROSITE" id="PS00078">
    <property type="entry name" value="COX2"/>
    <property type="match status" value="1"/>
</dbReference>
<keyword evidence="11 16" id="KW-1133">Transmembrane helix</keyword>
<accession>C9V3M8</accession>
<evidence type="ECO:0000256" key="15">
    <source>
        <dbReference type="RuleBase" id="RU000457"/>
    </source>
</evidence>
<evidence type="ECO:0000259" key="18">
    <source>
        <dbReference type="PROSITE" id="PS50999"/>
    </source>
</evidence>